<comment type="similarity">
    <text evidence="1 3">Belongs to the bacterial flagellin family.</text>
</comment>
<dbReference type="Pfam" id="PF00700">
    <property type="entry name" value="Flagellin_C"/>
    <property type="match status" value="1"/>
</dbReference>
<dbReference type="Gene3D" id="1.20.1330.10">
    <property type="entry name" value="f41 fragment of flagellin, N-terminal domain"/>
    <property type="match status" value="1"/>
</dbReference>
<evidence type="ECO:0000313" key="6">
    <source>
        <dbReference type="EMBL" id="MBP0441241.1"/>
    </source>
</evidence>
<evidence type="ECO:0000313" key="7">
    <source>
        <dbReference type="Proteomes" id="UP000666240"/>
    </source>
</evidence>
<comment type="caution">
    <text evidence="6">The sequence shown here is derived from an EMBL/GenBank/DDBJ whole genome shotgun (WGS) entry which is preliminary data.</text>
</comment>
<dbReference type="InterPro" id="IPR046358">
    <property type="entry name" value="Flagellin_C"/>
</dbReference>
<evidence type="ECO:0000259" key="5">
    <source>
        <dbReference type="Pfam" id="PF00700"/>
    </source>
</evidence>
<feature type="domain" description="Flagellin N-terminal" evidence="4">
    <location>
        <begin position="4"/>
        <end position="135"/>
    </location>
</feature>
<gene>
    <name evidence="6" type="ORF">J5Y06_21555</name>
</gene>
<sequence>MSSIMTNVSAMTALKSLNATNSALSTTQARISTGFRVAEASDNAAYWSIATTMRSDNKALSTVQDALGLGAAKVDTAYTGMNAAIETVDEIKKKLVAAREGGVDKAKIQAEITTLQAQLTSNAAAASFSGENWLSVDSSATGYSASKAIVGSFTRAADGTVSVSTIAVDTSTIKLFDSATDAAAAGTGILDSKYSTTTGVRNADQTTAGFTVATLNISALTNSTADLTTLDSYIKGVDASIKLMTTAAADLGAAKKRIDLQKTFVSNLMDTIDRGVGSLVDADMNEESTRLQALQVQQQLGIQALSIANSSAQSILSLFR</sequence>
<comment type="subcellular location">
    <subcellularLocation>
        <location evidence="3">Secreted</location>
    </subcellularLocation>
    <subcellularLocation>
        <location evidence="3">Bacterial flagellum</location>
    </subcellularLocation>
</comment>
<dbReference type="AlphaFoldDB" id="A0A8J7R5D1"/>
<dbReference type="GO" id="GO:0005576">
    <property type="term" value="C:extracellular region"/>
    <property type="evidence" value="ECO:0007669"/>
    <property type="project" value="UniProtKB-SubCell"/>
</dbReference>
<dbReference type="GO" id="GO:0009288">
    <property type="term" value="C:bacterial-type flagellum"/>
    <property type="evidence" value="ECO:0007669"/>
    <property type="project" value="UniProtKB-SubCell"/>
</dbReference>
<keyword evidence="6" id="KW-0969">Cilium</keyword>
<dbReference type="SUPFAM" id="SSF64518">
    <property type="entry name" value="Phase 1 flagellin"/>
    <property type="match status" value="1"/>
</dbReference>
<comment type="function">
    <text evidence="3">Flagellin is the subunit protein which polymerizes to form the filaments of bacterial flagella.</text>
</comment>
<dbReference type="Pfam" id="PF00669">
    <property type="entry name" value="Flagellin_N"/>
    <property type="match status" value="1"/>
</dbReference>
<dbReference type="InterPro" id="IPR001029">
    <property type="entry name" value="Flagellin_N"/>
</dbReference>
<dbReference type="PANTHER" id="PTHR42792">
    <property type="entry name" value="FLAGELLIN"/>
    <property type="match status" value="1"/>
</dbReference>
<name>A0A8J7R5D1_9HYPH</name>
<dbReference type="InterPro" id="IPR001492">
    <property type="entry name" value="Flagellin"/>
</dbReference>
<evidence type="ECO:0000256" key="2">
    <source>
        <dbReference type="ARBA" id="ARBA00023143"/>
    </source>
</evidence>
<reference evidence="6" key="1">
    <citation type="submission" date="2021-03" db="EMBL/GenBank/DDBJ databases">
        <title>Genome sequencing and assembly of Tianweitania sediminis.</title>
        <authorList>
            <person name="Chhetri G."/>
        </authorList>
    </citation>
    <scope>NUCLEOTIDE SEQUENCE</scope>
    <source>
        <strain evidence="6">Z8</strain>
    </source>
</reference>
<keyword evidence="7" id="KW-1185">Reference proteome</keyword>
<dbReference type="NCBIfam" id="NF009329">
    <property type="entry name" value="PRK12687.1"/>
    <property type="match status" value="1"/>
</dbReference>
<keyword evidence="6" id="KW-0282">Flagellum</keyword>
<evidence type="ECO:0000256" key="3">
    <source>
        <dbReference type="RuleBase" id="RU362073"/>
    </source>
</evidence>
<organism evidence="6 7">
    <name type="scientific">Tianweitania sediminis</name>
    <dbReference type="NCBI Taxonomy" id="1502156"/>
    <lineage>
        <taxon>Bacteria</taxon>
        <taxon>Pseudomonadati</taxon>
        <taxon>Pseudomonadota</taxon>
        <taxon>Alphaproteobacteria</taxon>
        <taxon>Hyphomicrobiales</taxon>
        <taxon>Phyllobacteriaceae</taxon>
        <taxon>Tianweitania</taxon>
    </lineage>
</organism>
<keyword evidence="2 3" id="KW-0975">Bacterial flagellum</keyword>
<dbReference type="PANTHER" id="PTHR42792:SF2">
    <property type="entry name" value="FLAGELLIN"/>
    <property type="match status" value="1"/>
</dbReference>
<dbReference type="Proteomes" id="UP000666240">
    <property type="component" value="Unassembled WGS sequence"/>
</dbReference>
<evidence type="ECO:0000259" key="4">
    <source>
        <dbReference type="Pfam" id="PF00669"/>
    </source>
</evidence>
<accession>A0A8J7R5D1</accession>
<feature type="domain" description="Flagellin C-terminal" evidence="5">
    <location>
        <begin position="234"/>
        <end position="319"/>
    </location>
</feature>
<protein>
    <recommendedName>
        <fullName evidence="3">Flagellin</fullName>
    </recommendedName>
</protein>
<dbReference type="EMBL" id="JAGIYY010000012">
    <property type="protein sequence ID" value="MBP0441241.1"/>
    <property type="molecule type" value="Genomic_DNA"/>
</dbReference>
<proteinExistence type="inferred from homology"/>
<keyword evidence="6" id="KW-0966">Cell projection</keyword>
<dbReference type="RefSeq" id="WP_209337268.1">
    <property type="nucleotide sequence ID" value="NZ_JAGIYY010000012.1"/>
</dbReference>
<evidence type="ECO:0000256" key="1">
    <source>
        <dbReference type="ARBA" id="ARBA00005709"/>
    </source>
</evidence>
<keyword evidence="3" id="KW-0964">Secreted</keyword>
<dbReference type="GO" id="GO:0005198">
    <property type="term" value="F:structural molecule activity"/>
    <property type="evidence" value="ECO:0007669"/>
    <property type="project" value="UniProtKB-UniRule"/>
</dbReference>